<evidence type="ECO:0000256" key="2">
    <source>
        <dbReference type="ARBA" id="ARBA00023002"/>
    </source>
</evidence>
<keyword evidence="2" id="KW-0560">Oxidoreductase</keyword>
<protein>
    <submittedName>
        <fullName evidence="5">SyrP protein</fullName>
    </submittedName>
</protein>
<dbReference type="AlphaFoldDB" id="A0A3M4M1J8"/>
<feature type="domain" description="TauD/TfdA-like" evidence="4">
    <location>
        <begin position="159"/>
        <end position="445"/>
    </location>
</feature>
<dbReference type="InterPro" id="IPR042098">
    <property type="entry name" value="TauD-like_sf"/>
</dbReference>
<evidence type="ECO:0000259" key="4">
    <source>
        <dbReference type="Pfam" id="PF02668"/>
    </source>
</evidence>
<name>A0A3M4M1J8_PSECI</name>
<dbReference type="PANTHER" id="PTHR10696">
    <property type="entry name" value="GAMMA-BUTYROBETAINE HYDROXYLASE-RELATED"/>
    <property type="match status" value="1"/>
</dbReference>
<comment type="cofactor">
    <cofactor evidence="1">
        <name>Fe(2+)</name>
        <dbReference type="ChEBI" id="CHEBI:29033"/>
    </cofactor>
</comment>
<dbReference type="InterPro" id="IPR003819">
    <property type="entry name" value="TauD/TfdA-like"/>
</dbReference>
<evidence type="ECO:0000256" key="1">
    <source>
        <dbReference type="ARBA" id="ARBA00001954"/>
    </source>
</evidence>
<dbReference type="Proteomes" id="UP000277236">
    <property type="component" value="Unassembled WGS sequence"/>
</dbReference>
<dbReference type="InterPro" id="IPR050411">
    <property type="entry name" value="AlphaKG_dependent_hydroxylases"/>
</dbReference>
<dbReference type="GO" id="GO:0017000">
    <property type="term" value="P:antibiotic biosynthetic process"/>
    <property type="evidence" value="ECO:0007669"/>
    <property type="project" value="UniProtKB-KW"/>
</dbReference>
<dbReference type="EMBL" id="RBRE01000035">
    <property type="protein sequence ID" value="RMQ47728.1"/>
    <property type="molecule type" value="Genomic_DNA"/>
</dbReference>
<keyword evidence="3" id="KW-0045">Antibiotic biosynthesis</keyword>
<dbReference type="Pfam" id="PF02668">
    <property type="entry name" value="TauD"/>
    <property type="match status" value="1"/>
</dbReference>
<organism evidence="5 6">
    <name type="scientific">Pseudomonas cichorii</name>
    <dbReference type="NCBI Taxonomy" id="36746"/>
    <lineage>
        <taxon>Bacteria</taxon>
        <taxon>Pseudomonadati</taxon>
        <taxon>Pseudomonadota</taxon>
        <taxon>Gammaproteobacteria</taxon>
        <taxon>Pseudomonadales</taxon>
        <taxon>Pseudomonadaceae</taxon>
        <taxon>Pseudomonas</taxon>
    </lineage>
</organism>
<dbReference type="GO" id="GO:0016706">
    <property type="term" value="F:2-oxoglutarate-dependent dioxygenase activity"/>
    <property type="evidence" value="ECO:0007669"/>
    <property type="project" value="UniProtKB-ARBA"/>
</dbReference>
<dbReference type="PANTHER" id="PTHR10696:SF56">
    <property type="entry name" value="TAUD_TFDA-LIKE DOMAIN-CONTAINING PROTEIN"/>
    <property type="match status" value="1"/>
</dbReference>
<evidence type="ECO:0000313" key="6">
    <source>
        <dbReference type="Proteomes" id="UP000277236"/>
    </source>
</evidence>
<comment type="caution">
    <text evidence="5">The sequence shown here is derived from an EMBL/GenBank/DDBJ whole genome shotgun (WGS) entry which is preliminary data.</text>
</comment>
<sequence>MFVRKLQCARRIGEPGCAARTEVCEVLANRSYLRSGGISAPIPEWCLSREMGTVVDVAQGHGMRRNVPNCGDRQPRRAVLTCWRKACRYGRFLDQARPSISIARELCMNLETSASPADLQTKNTEPLHWPDRRSDAKVRLSLLDPSASLPVMIEPSETGLDPQAWAAQNRENIEALLCRHGAILFRGFGLDSVALFESFAEALSPGLHGGYGDLPKKEGGRNVYRSTPYPEREMILYHNESSHLESWPRKQWFYCELPSKVGGATPLVDIRQMLLHLPAEVVEKFERKALRYSRTFTMGVEPSWQSFFGTELPEVAEARCREQGTSFEWLDADTLQIHTHCPAVIQHPVTGQSAFFNQVQLHHPFCLGEEMREDLFDMFGEDRMPRMVSYGDGTPIEDEVMALLGEAYEACAVRFQWQKGDLVMLDNMLVAHARDPYEEPRLIAVAMGEMTTRDAIWPRQ</sequence>
<reference evidence="5 6" key="1">
    <citation type="submission" date="2018-08" db="EMBL/GenBank/DDBJ databases">
        <title>Recombination of ecologically and evolutionarily significant loci maintains genetic cohesion in the Pseudomonas syringae species complex.</title>
        <authorList>
            <person name="Dillon M."/>
            <person name="Thakur S."/>
            <person name="Almeida R.N.D."/>
            <person name="Weir B.S."/>
            <person name="Guttman D.S."/>
        </authorList>
    </citation>
    <scope>NUCLEOTIDE SEQUENCE [LARGE SCALE GENOMIC DNA]</scope>
    <source>
        <strain evidence="5 6">ICMP 3353</strain>
    </source>
</reference>
<evidence type="ECO:0000256" key="3">
    <source>
        <dbReference type="ARBA" id="ARBA00023194"/>
    </source>
</evidence>
<gene>
    <name evidence="5" type="ORF">ALQ04_05288</name>
</gene>
<accession>A0A3M4M1J8</accession>
<evidence type="ECO:0000313" key="5">
    <source>
        <dbReference type="EMBL" id="RMQ47728.1"/>
    </source>
</evidence>
<proteinExistence type="predicted"/>
<dbReference type="SUPFAM" id="SSF51197">
    <property type="entry name" value="Clavaminate synthase-like"/>
    <property type="match status" value="1"/>
</dbReference>
<dbReference type="Gene3D" id="3.60.130.10">
    <property type="entry name" value="Clavaminate synthase-like"/>
    <property type="match status" value="1"/>
</dbReference>